<dbReference type="InterPro" id="IPR029068">
    <property type="entry name" value="Glyas_Bleomycin-R_OHBP_Dase"/>
</dbReference>
<dbReference type="InterPro" id="IPR041581">
    <property type="entry name" value="Glyoxalase_6"/>
</dbReference>
<feature type="domain" description="VOC" evidence="1">
    <location>
        <begin position="124"/>
        <end position="240"/>
    </location>
</feature>
<dbReference type="Pfam" id="PF18029">
    <property type="entry name" value="Glyoxalase_6"/>
    <property type="match status" value="1"/>
</dbReference>
<dbReference type="PROSITE" id="PS51819">
    <property type="entry name" value="VOC"/>
    <property type="match status" value="1"/>
</dbReference>
<dbReference type="InterPro" id="IPR052164">
    <property type="entry name" value="Anthracycline_SecMetBiosynth"/>
</dbReference>
<accession>A0A7D5Y4Z3</accession>
<dbReference type="InterPro" id="IPR037523">
    <property type="entry name" value="VOC_core"/>
</dbReference>
<reference evidence="2" key="1">
    <citation type="submission" date="2020-08" db="EMBL/GenBank/DDBJ databases">
        <title>A bifunctional nitrone conjugated secondary metabolite targeting the ribosome.</title>
        <authorList>
            <person name="Limbrick E.M."/>
            <person name="Graf M."/>
            <person name="Derewacz D.K."/>
            <person name="Nguyen F."/>
            <person name="Spraggins J.M."/>
            <person name="Wieland M."/>
            <person name="Ynigez-Gutierrez A.E."/>
            <person name="Reisman B.J."/>
            <person name="Zinshteyn B."/>
            <person name="McCulloch K."/>
            <person name="Iverson T.M."/>
            <person name="Green R."/>
            <person name="Wilson D.N."/>
            <person name="Bachmann B.O."/>
        </authorList>
    </citation>
    <scope>NUCLEOTIDE SEQUENCE</scope>
    <source>
        <strain evidence="2">Africana</strain>
    </source>
</reference>
<dbReference type="EMBL" id="CP058905">
    <property type="protein sequence ID" value="QLJ96612.1"/>
    <property type="molecule type" value="Genomic_DNA"/>
</dbReference>
<dbReference type="PANTHER" id="PTHR33993:SF14">
    <property type="entry name" value="GB|AAF24581.1"/>
    <property type="match status" value="1"/>
</dbReference>
<name>A0A7D5Y4Z3_9ACTN</name>
<dbReference type="Gene3D" id="3.10.180.10">
    <property type="entry name" value="2,3-Dihydroxybiphenyl 1,2-Dioxygenase, domain 1"/>
    <property type="match status" value="2"/>
</dbReference>
<organism evidence="2">
    <name type="scientific">Micromonospora carbonacea</name>
    <dbReference type="NCBI Taxonomy" id="47853"/>
    <lineage>
        <taxon>Bacteria</taxon>
        <taxon>Bacillati</taxon>
        <taxon>Actinomycetota</taxon>
        <taxon>Actinomycetes</taxon>
        <taxon>Micromonosporales</taxon>
        <taxon>Micromonosporaceae</taxon>
        <taxon>Micromonospora</taxon>
    </lineage>
</organism>
<evidence type="ECO:0000313" key="2">
    <source>
        <dbReference type="EMBL" id="QLJ96612.1"/>
    </source>
</evidence>
<sequence length="245" mass="24290">MNASTALALPGGVTLVTPDPGAARAFYAGLLGWAYAGPAGGDPAHPGPAGGVTAYAGGTLAAELEHGAAPARWWPVFVAADAEAVRVAAGRAGARLDGGDVHDPLGGSFRVSAGTDVVVPGPGRPSWYEYMTTAPADADRFHADALGLRASAPPDAGDDSYALLLAAGRPVAGRLALPPPLAALLPTGWMVYFAVADPDAVAGRASGLGGRLLVPPRDVATGRVAALADPAGAVFTVIRPAPAPE</sequence>
<dbReference type="SUPFAM" id="SSF54593">
    <property type="entry name" value="Glyoxalase/Bleomycin resistance protein/Dihydroxybiphenyl dioxygenase"/>
    <property type="match status" value="2"/>
</dbReference>
<dbReference type="AlphaFoldDB" id="A0A7D5Y4Z3"/>
<dbReference type="PANTHER" id="PTHR33993">
    <property type="entry name" value="GLYOXALASE-RELATED"/>
    <property type="match status" value="1"/>
</dbReference>
<protein>
    <recommendedName>
        <fullName evidence="1">VOC domain-containing protein</fullName>
    </recommendedName>
</protein>
<evidence type="ECO:0000259" key="1">
    <source>
        <dbReference type="PROSITE" id="PS51819"/>
    </source>
</evidence>
<gene>
    <name evidence="2" type="ORF">HZU44_16915</name>
</gene>
<proteinExistence type="predicted"/>